<gene>
    <name evidence="3" type="ORF">NLJ89_g5024</name>
</gene>
<evidence type="ECO:0000313" key="3">
    <source>
        <dbReference type="EMBL" id="KAJ3509803.1"/>
    </source>
</evidence>
<dbReference type="EMBL" id="JANKHO010000450">
    <property type="protein sequence ID" value="KAJ3509803.1"/>
    <property type="molecule type" value="Genomic_DNA"/>
</dbReference>
<protein>
    <recommendedName>
        <fullName evidence="5">RINT-1 family protein</fullName>
    </recommendedName>
</protein>
<evidence type="ECO:0000256" key="1">
    <source>
        <dbReference type="SAM" id="Coils"/>
    </source>
</evidence>
<dbReference type="AlphaFoldDB" id="A0A9W8MVE1"/>
<proteinExistence type="predicted"/>
<dbReference type="OrthoDB" id="407410at2759"/>
<accession>A0A9W8MVE1</accession>
<dbReference type="PANTHER" id="PTHR13520:SF0">
    <property type="entry name" value="RAD50-INTERACTING PROTEIN 1"/>
    <property type="match status" value="1"/>
</dbReference>
<dbReference type="PANTHER" id="PTHR13520">
    <property type="entry name" value="RAD50-INTERACTING PROTEIN 1 RINT-1"/>
    <property type="match status" value="1"/>
</dbReference>
<comment type="caution">
    <text evidence="3">The sequence shown here is derived from an EMBL/GenBank/DDBJ whole genome shotgun (WGS) entry which is preliminary data.</text>
</comment>
<keyword evidence="4" id="KW-1185">Reference proteome</keyword>
<evidence type="ECO:0000256" key="2">
    <source>
        <dbReference type="SAM" id="MobiDB-lite"/>
    </source>
</evidence>
<feature type="coiled-coil region" evidence="1">
    <location>
        <begin position="82"/>
        <end position="109"/>
    </location>
</feature>
<dbReference type="GO" id="GO:0006888">
    <property type="term" value="P:endoplasmic reticulum to Golgi vesicle-mediated transport"/>
    <property type="evidence" value="ECO:0007669"/>
    <property type="project" value="InterPro"/>
</dbReference>
<organism evidence="3 4">
    <name type="scientific">Agrocybe chaxingu</name>
    <dbReference type="NCBI Taxonomy" id="84603"/>
    <lineage>
        <taxon>Eukaryota</taxon>
        <taxon>Fungi</taxon>
        <taxon>Dikarya</taxon>
        <taxon>Basidiomycota</taxon>
        <taxon>Agaricomycotina</taxon>
        <taxon>Agaricomycetes</taxon>
        <taxon>Agaricomycetidae</taxon>
        <taxon>Agaricales</taxon>
        <taxon>Agaricineae</taxon>
        <taxon>Strophariaceae</taxon>
        <taxon>Agrocybe</taxon>
    </lineage>
</organism>
<sequence>MSSAQIATLLKPPSSAESHTRARDAVNSRFHSVDDLHDLDGLVLQSQQRRDKLASTLSKSQTHVNEVLDQTRHAVRDHLDEAQQLSLLRHSLNDELSELTKDLVSLEYNDDGEPLLLEDLETLHRNLKELVSVKEYVQVVEHALKLSEDAVDSVRKSIILSTEPMKPFKALQSYVSQVADTFSTLEDESKQRLNLVLFLEGLRDKAWADIKDVLFRGKDMNVTSSSSKKDGLYPLQALIQPISLRFKYHFEGSRQTNKLEKPEWYFTHIQNVSHEHALFMNNIIQRLLEKTEYKHFSAWKEFTLFLFPLLSRKLRKTVPILLDHPSLFAHTIYETLAFDSAMREEGFTLEGTSAGANQENGVKWEGISDAILGNADWFETWLEGEKQFVEDQYNDIINASDAWLISEELDNDSHLQNLRPTVSSRRIKSLVEQVTDRYSLLPRAIHKAHFLIMVQLPLLESYQSRISSSLVAFETLSSAFVRAVPGALGFTGREAAASPDDPRNRTSGTAGANSLCKALLTAGYIESCLETWGEDMFFLQLWSEFFTDDTLRNWAKKTPLLPYLTDLDATGPRETIFKEMVSRYHDLTVRAEDMIVQLVCSEVEAGLRAHRVAASASADEPMSDFGLPQTLLVAIGLLSSHLTFLRMTLPSTIFIVLYRRIAKRLAEHVLHHQILYRGHFSLQEGKATSSECELWVETCYAAVEGALGGGRQRVQAPWNKVLEAGRLVGLEGEAWDKVVSVTFGSQSDSEWEEVVVELVGVSEMDRDEVSAILKRRQD</sequence>
<dbReference type="GO" id="GO:0070939">
    <property type="term" value="C:Dsl1/NZR complex"/>
    <property type="evidence" value="ECO:0007669"/>
    <property type="project" value="InterPro"/>
</dbReference>
<keyword evidence="1" id="KW-0175">Coiled coil</keyword>
<name>A0A9W8MVE1_9AGAR</name>
<reference evidence="3" key="1">
    <citation type="submission" date="2022-07" db="EMBL/GenBank/DDBJ databases">
        <title>Genome Sequence of Agrocybe chaxingu.</title>
        <authorList>
            <person name="Buettner E."/>
        </authorList>
    </citation>
    <scope>NUCLEOTIDE SEQUENCE</scope>
    <source>
        <strain evidence="3">MP-N11</strain>
    </source>
</reference>
<dbReference type="Gene3D" id="1.20.58.1420">
    <property type="entry name" value="Dsl1p vesicle tethering complex, Tip20p subunit, domain B"/>
    <property type="match status" value="1"/>
</dbReference>
<dbReference type="InterPro" id="IPR007528">
    <property type="entry name" value="RINT1_Tip20"/>
</dbReference>
<dbReference type="GO" id="GO:0006890">
    <property type="term" value="P:retrograde vesicle-mediated transport, Golgi to endoplasmic reticulum"/>
    <property type="evidence" value="ECO:0007669"/>
    <property type="project" value="InterPro"/>
</dbReference>
<dbReference type="Proteomes" id="UP001148786">
    <property type="component" value="Unassembled WGS sequence"/>
</dbReference>
<dbReference type="InterPro" id="IPR042042">
    <property type="entry name" value="Tip20p_domB"/>
</dbReference>
<dbReference type="PROSITE" id="PS51386">
    <property type="entry name" value="RINT1_TIP20"/>
    <property type="match status" value="1"/>
</dbReference>
<evidence type="ECO:0008006" key="5">
    <source>
        <dbReference type="Google" id="ProtNLM"/>
    </source>
</evidence>
<evidence type="ECO:0000313" key="4">
    <source>
        <dbReference type="Proteomes" id="UP001148786"/>
    </source>
</evidence>
<dbReference type="GO" id="GO:0060628">
    <property type="term" value="P:regulation of ER to Golgi vesicle-mediated transport"/>
    <property type="evidence" value="ECO:0007669"/>
    <property type="project" value="TreeGrafter"/>
</dbReference>
<dbReference type="Pfam" id="PF04437">
    <property type="entry name" value="RINT1_TIP1"/>
    <property type="match status" value="1"/>
</dbReference>
<feature type="region of interest" description="Disordered" evidence="2">
    <location>
        <begin position="1"/>
        <end position="20"/>
    </location>
</feature>